<sequence>MDDYMEEEQFLPMTLGEGNAMMQLDDSSAYLHDNFQHLRPGLEALQEDSYGTEYPSDTTPSWQNTTIASQNYGQFHGLTGTSARSSVSSGHRLSNTSIFSQPQWRGSVASTSTTWSDVSQSRSGLNTTALTGAPLRSTQPSTSRHRNRRPTASTPRYWCTSCHEPFGEKYDWKRHEETYQERSVTYHCGLCPKTYFLDKDFIHHHRERHRCQTCVENKHAEVARRQRRTRTGWGCGFCLRWDGDWGERCKHVAWHFEKNGDGMHRWNQTQVILSLLQQPGVRREWHALLERKGEANPSFGWSRSWAGRAEGYLEGECEPQLQDVLEFYTPDQDARALVEWAWELGHQPPGVASTAKGRNKGSASRCSSSPDKALPSLPTSQPPPPVPPKDQALEPAITHMTTDLPIDLEHWEFLIDSIPDDSLLPHGIPMDFSNLDPAHFDLHVDTSMHFQ</sequence>
<evidence type="ECO:0000259" key="2">
    <source>
        <dbReference type="PROSITE" id="PS00028"/>
    </source>
</evidence>
<feature type="domain" description="C2H2-type" evidence="2">
    <location>
        <begin position="188"/>
        <end position="209"/>
    </location>
</feature>
<evidence type="ECO:0000256" key="1">
    <source>
        <dbReference type="SAM" id="MobiDB-lite"/>
    </source>
</evidence>
<feature type="compositionally biased region" description="Polar residues" evidence="1">
    <location>
        <begin position="115"/>
        <end position="142"/>
    </location>
</feature>
<dbReference type="AlphaFoldDB" id="A0A6A6J9R8"/>
<feature type="region of interest" description="Disordered" evidence="1">
    <location>
        <begin position="348"/>
        <end position="392"/>
    </location>
</feature>
<feature type="region of interest" description="Disordered" evidence="1">
    <location>
        <begin position="115"/>
        <end position="153"/>
    </location>
</feature>
<proteinExistence type="predicted"/>
<dbReference type="OrthoDB" id="654211at2759"/>
<reference evidence="3" key="1">
    <citation type="journal article" date="2020" name="Stud. Mycol.">
        <title>101 Dothideomycetes genomes: a test case for predicting lifestyles and emergence of pathogens.</title>
        <authorList>
            <person name="Haridas S."/>
            <person name="Albert R."/>
            <person name="Binder M."/>
            <person name="Bloem J."/>
            <person name="Labutti K."/>
            <person name="Salamov A."/>
            <person name="Andreopoulos B."/>
            <person name="Baker S."/>
            <person name="Barry K."/>
            <person name="Bills G."/>
            <person name="Bluhm B."/>
            <person name="Cannon C."/>
            <person name="Castanera R."/>
            <person name="Culley D."/>
            <person name="Daum C."/>
            <person name="Ezra D."/>
            <person name="Gonzalez J."/>
            <person name="Henrissat B."/>
            <person name="Kuo A."/>
            <person name="Liang C."/>
            <person name="Lipzen A."/>
            <person name="Lutzoni F."/>
            <person name="Magnuson J."/>
            <person name="Mondo S."/>
            <person name="Nolan M."/>
            <person name="Ohm R."/>
            <person name="Pangilinan J."/>
            <person name="Park H.-J."/>
            <person name="Ramirez L."/>
            <person name="Alfaro M."/>
            <person name="Sun H."/>
            <person name="Tritt A."/>
            <person name="Yoshinaga Y."/>
            <person name="Zwiers L.-H."/>
            <person name="Turgeon B."/>
            <person name="Goodwin S."/>
            <person name="Spatafora J."/>
            <person name="Crous P."/>
            <person name="Grigoriev I."/>
        </authorList>
    </citation>
    <scope>NUCLEOTIDE SEQUENCE</scope>
    <source>
        <strain evidence="3">CBS 379.55</strain>
    </source>
</reference>
<feature type="compositionally biased region" description="Polar residues" evidence="1">
    <location>
        <begin position="361"/>
        <end position="370"/>
    </location>
</feature>
<evidence type="ECO:0000313" key="3">
    <source>
        <dbReference type="EMBL" id="KAF2272728.1"/>
    </source>
</evidence>
<evidence type="ECO:0000313" key="4">
    <source>
        <dbReference type="Proteomes" id="UP000800097"/>
    </source>
</evidence>
<dbReference type="Proteomes" id="UP000800097">
    <property type="component" value="Unassembled WGS sequence"/>
</dbReference>
<gene>
    <name evidence="3" type="ORF">EI97DRAFT_199204</name>
</gene>
<dbReference type="EMBL" id="ML986517">
    <property type="protein sequence ID" value="KAF2272728.1"/>
    <property type="molecule type" value="Genomic_DNA"/>
</dbReference>
<dbReference type="PROSITE" id="PS00028">
    <property type="entry name" value="ZINC_FINGER_C2H2_1"/>
    <property type="match status" value="1"/>
</dbReference>
<dbReference type="RefSeq" id="XP_033650267.1">
    <property type="nucleotide sequence ID" value="XM_033793670.1"/>
</dbReference>
<protein>
    <recommendedName>
        <fullName evidence="2">C2H2-type domain-containing protein</fullName>
    </recommendedName>
</protein>
<name>A0A6A6J9R8_WESOR</name>
<organism evidence="3 4">
    <name type="scientific">Westerdykella ornata</name>
    <dbReference type="NCBI Taxonomy" id="318751"/>
    <lineage>
        <taxon>Eukaryota</taxon>
        <taxon>Fungi</taxon>
        <taxon>Dikarya</taxon>
        <taxon>Ascomycota</taxon>
        <taxon>Pezizomycotina</taxon>
        <taxon>Dothideomycetes</taxon>
        <taxon>Pleosporomycetidae</taxon>
        <taxon>Pleosporales</taxon>
        <taxon>Sporormiaceae</taxon>
        <taxon>Westerdykella</taxon>
    </lineage>
</organism>
<dbReference type="InterPro" id="IPR013087">
    <property type="entry name" value="Znf_C2H2_type"/>
</dbReference>
<dbReference type="GeneID" id="54546845"/>
<keyword evidence="4" id="KW-1185">Reference proteome</keyword>
<accession>A0A6A6J9R8</accession>